<evidence type="ECO:0000313" key="6">
    <source>
        <dbReference type="EMBL" id="HIV09065.1"/>
    </source>
</evidence>
<comment type="catalytic activity">
    <reaction evidence="1">
        <text>Hydrolysis of terminal non-reducing beta-D-galactose residues in beta-D-galactosides.</text>
        <dbReference type="EC" id="3.2.1.23"/>
    </reaction>
</comment>
<dbReference type="EMBL" id="DVOR01000095">
    <property type="protein sequence ID" value="HIV09065.1"/>
    <property type="molecule type" value="Genomic_DNA"/>
</dbReference>
<dbReference type="SUPFAM" id="SSF49785">
    <property type="entry name" value="Galactose-binding domain-like"/>
    <property type="match status" value="1"/>
</dbReference>
<dbReference type="InterPro" id="IPR013783">
    <property type="entry name" value="Ig-like_fold"/>
</dbReference>
<evidence type="ECO:0000256" key="5">
    <source>
        <dbReference type="SAM" id="SignalP"/>
    </source>
</evidence>
<evidence type="ECO:0000313" key="7">
    <source>
        <dbReference type="Proteomes" id="UP000886845"/>
    </source>
</evidence>
<sequence length="1040" mass="115059">MKSTMLAVVGCLALSAFAAPPTVDLSGTWQVALGDAKPAPVTLPGTLGDAGLGPVAEKAVYGALTPRHQYVGPATYSRTFTVTPGMTGDYELFLERVMWKSTAALDGTPLGECDSLATPHVYTVPARLLTPGEHTLTLTIDNSLIHPIGEKSHSYGDSMQTRWNGAIGQLELRPRNPLRQARVFAPFGEEVTVRLPKLSHPVNDAIEGLQIEGKPVVAELENVPAETVKATADTLVLRVPGAKPWSEFDPKLYTLVLRWNGLEHRIRFGFRSFEAKGNRLYMNGRPLFVRGNTENCHFPLTGYPAMDKATWLRIFSILKGQGVNQIRCHSWSVPQAAFDAADELGLLVSPEIVWIDANWMTRDHKYLKGIGKGPKDVDDFIHNELFRILDAYGNAPSFFSMSVGNELGAADFNLLGKWMKECRSYDGRHLYAASSARQISSGDDFYITHNYPGVGMMRERRRDGTDWDYEDVYRRTKLPTIAHEIGQWPVFPNFDREIPKYTGILRPWNLENLREDSAKAGVLRFNDAYARASLMTNRLMYKDEIESFLRTPSCAGLQLLGVQDYSGQGEALIGWLDSFYDVKPGAERAVPVGDYFAPVATLARFQKYTWRSDETFTAKLVVHNYGPEPISGPFAWSIPALGQSGSFGQTVQPGAVQQVGTISCTLSNLKAPAKIELTFGKNKWPLWVYPAEIPADVPAGVTFTDDPAEAKAALAKGGRVLFDAHACPNPKATVFSSFRPVYWGTTWFPGQRQTTLGMVVQDKSPAFAAFPTEDWQDWQWQHLVNGATTFRIAGAGEDFTPLAMPIVDFHKPALAALLFETAVGPGKLLVSGVDLSANRPEARQLRRSLLDYVASDAFAPKASLPEKDLWGLFYDARANLAPRPAEYKDAVVYIECAALLNRQHQDTPWEAKRDRAELVAGTYSITGKGLRTWADKDGKYWVGDDLTITLKDCSNVRGKLLVRFRDPNDNGRTAKGSFDGNRAFTVPRHAKGKGNPDGSYWVTLPVDMEDFLDGKLELRIQKTSGPNLMIDRVIVVPNEA</sequence>
<evidence type="ECO:0000256" key="3">
    <source>
        <dbReference type="ARBA" id="ARBA00022801"/>
    </source>
</evidence>
<proteinExistence type="predicted"/>
<evidence type="ECO:0000256" key="4">
    <source>
        <dbReference type="ARBA" id="ARBA00023295"/>
    </source>
</evidence>
<evidence type="ECO:0000256" key="2">
    <source>
        <dbReference type="ARBA" id="ARBA00012756"/>
    </source>
</evidence>
<dbReference type="InterPro" id="IPR036156">
    <property type="entry name" value="Beta-gal/glucu_dom_sf"/>
</dbReference>
<accession>A0A9D1NN79</accession>
<dbReference type="PANTHER" id="PTHR46323">
    <property type="entry name" value="BETA-GALACTOSIDASE"/>
    <property type="match status" value="1"/>
</dbReference>
<feature type="signal peptide" evidence="5">
    <location>
        <begin position="1"/>
        <end position="18"/>
    </location>
</feature>
<dbReference type="InterPro" id="IPR008979">
    <property type="entry name" value="Galactose-bd-like_sf"/>
</dbReference>
<dbReference type="GO" id="GO:0004565">
    <property type="term" value="F:beta-galactosidase activity"/>
    <property type="evidence" value="ECO:0007669"/>
    <property type="project" value="UniProtKB-EC"/>
</dbReference>
<feature type="chain" id="PRO_5039502864" description="beta-galactosidase" evidence="5">
    <location>
        <begin position="19"/>
        <end position="1040"/>
    </location>
</feature>
<gene>
    <name evidence="6" type="ORF">IAC79_02985</name>
</gene>
<dbReference type="PANTHER" id="PTHR46323:SF2">
    <property type="entry name" value="BETA-GALACTOSIDASE"/>
    <property type="match status" value="1"/>
</dbReference>
<organism evidence="6 7">
    <name type="scientific">Candidatus Spyradenecus faecavium</name>
    <dbReference type="NCBI Taxonomy" id="2840947"/>
    <lineage>
        <taxon>Bacteria</taxon>
        <taxon>Pseudomonadati</taxon>
        <taxon>Lentisphaerota</taxon>
        <taxon>Lentisphaeria</taxon>
        <taxon>Lentisphaerales</taxon>
        <taxon>Lentisphaeraceae</taxon>
        <taxon>Lentisphaeraceae incertae sedis</taxon>
        <taxon>Candidatus Spyradenecus</taxon>
    </lineage>
</organism>
<dbReference type="Gene3D" id="2.60.40.10">
    <property type="entry name" value="Immunoglobulins"/>
    <property type="match status" value="1"/>
</dbReference>
<dbReference type="InterPro" id="IPR017853">
    <property type="entry name" value="GH"/>
</dbReference>
<reference evidence="6" key="2">
    <citation type="journal article" date="2021" name="PeerJ">
        <title>Extensive microbial diversity within the chicken gut microbiome revealed by metagenomics and culture.</title>
        <authorList>
            <person name="Gilroy R."/>
            <person name="Ravi A."/>
            <person name="Getino M."/>
            <person name="Pursley I."/>
            <person name="Horton D.L."/>
            <person name="Alikhan N.F."/>
            <person name="Baker D."/>
            <person name="Gharbi K."/>
            <person name="Hall N."/>
            <person name="Watson M."/>
            <person name="Adriaenssens E.M."/>
            <person name="Foster-Nyarko E."/>
            <person name="Jarju S."/>
            <person name="Secka A."/>
            <person name="Antonio M."/>
            <person name="Oren A."/>
            <person name="Chaudhuri R.R."/>
            <person name="La Ragione R."/>
            <person name="Hildebrand F."/>
            <person name="Pallen M.J."/>
        </authorList>
    </citation>
    <scope>NUCLEOTIDE SEQUENCE</scope>
    <source>
        <strain evidence="6">35461</strain>
    </source>
</reference>
<comment type="caution">
    <text evidence="6">The sequence shown here is derived from an EMBL/GenBank/DDBJ whole genome shotgun (WGS) entry which is preliminary data.</text>
</comment>
<dbReference type="SUPFAM" id="SSF49303">
    <property type="entry name" value="beta-Galactosidase/glucuronidase domain"/>
    <property type="match status" value="1"/>
</dbReference>
<keyword evidence="4" id="KW-0326">Glycosidase</keyword>
<dbReference type="Gene3D" id="3.20.20.80">
    <property type="entry name" value="Glycosidases"/>
    <property type="match status" value="1"/>
</dbReference>
<dbReference type="EC" id="3.2.1.23" evidence="2"/>
<dbReference type="InterPro" id="IPR050347">
    <property type="entry name" value="Bact_Beta-galactosidase"/>
</dbReference>
<protein>
    <recommendedName>
        <fullName evidence="2">beta-galactosidase</fullName>
        <ecNumber evidence="2">3.2.1.23</ecNumber>
    </recommendedName>
</protein>
<keyword evidence="3" id="KW-0378">Hydrolase</keyword>
<dbReference type="GO" id="GO:0009341">
    <property type="term" value="C:beta-galactosidase complex"/>
    <property type="evidence" value="ECO:0007669"/>
    <property type="project" value="TreeGrafter"/>
</dbReference>
<dbReference type="Proteomes" id="UP000886845">
    <property type="component" value="Unassembled WGS sequence"/>
</dbReference>
<dbReference type="Gene3D" id="2.60.120.260">
    <property type="entry name" value="Galactose-binding domain-like"/>
    <property type="match status" value="1"/>
</dbReference>
<dbReference type="GO" id="GO:0005990">
    <property type="term" value="P:lactose catabolic process"/>
    <property type="evidence" value="ECO:0007669"/>
    <property type="project" value="TreeGrafter"/>
</dbReference>
<reference evidence="6" key="1">
    <citation type="submission" date="2020-10" db="EMBL/GenBank/DDBJ databases">
        <authorList>
            <person name="Gilroy R."/>
        </authorList>
    </citation>
    <scope>NUCLEOTIDE SEQUENCE</scope>
    <source>
        <strain evidence="6">35461</strain>
    </source>
</reference>
<keyword evidence="5" id="KW-0732">Signal</keyword>
<dbReference type="SUPFAM" id="SSF51445">
    <property type="entry name" value="(Trans)glycosidases"/>
    <property type="match status" value="1"/>
</dbReference>
<dbReference type="AlphaFoldDB" id="A0A9D1NN79"/>
<evidence type="ECO:0000256" key="1">
    <source>
        <dbReference type="ARBA" id="ARBA00001412"/>
    </source>
</evidence>
<name>A0A9D1NN79_9BACT</name>